<organism evidence="1 2">
    <name type="scientific">Nesidiocoris tenuis</name>
    <dbReference type="NCBI Taxonomy" id="355587"/>
    <lineage>
        <taxon>Eukaryota</taxon>
        <taxon>Metazoa</taxon>
        <taxon>Ecdysozoa</taxon>
        <taxon>Arthropoda</taxon>
        <taxon>Hexapoda</taxon>
        <taxon>Insecta</taxon>
        <taxon>Pterygota</taxon>
        <taxon>Neoptera</taxon>
        <taxon>Paraneoptera</taxon>
        <taxon>Hemiptera</taxon>
        <taxon>Heteroptera</taxon>
        <taxon>Panheteroptera</taxon>
        <taxon>Cimicomorpha</taxon>
        <taxon>Miridae</taxon>
        <taxon>Dicyphina</taxon>
        <taxon>Nesidiocoris</taxon>
    </lineage>
</organism>
<dbReference type="AlphaFoldDB" id="A0A6H5H2J3"/>
<dbReference type="EMBL" id="CADCXU010019705">
    <property type="protein sequence ID" value="CAB0007879.1"/>
    <property type="molecule type" value="Genomic_DNA"/>
</dbReference>
<evidence type="ECO:0000313" key="2">
    <source>
        <dbReference type="Proteomes" id="UP000479000"/>
    </source>
</evidence>
<gene>
    <name evidence="1" type="ORF">NTEN_LOCUS13126</name>
</gene>
<protein>
    <submittedName>
        <fullName evidence="1">Uncharacterized protein</fullName>
    </submittedName>
</protein>
<dbReference type="Proteomes" id="UP000479000">
    <property type="component" value="Unassembled WGS sequence"/>
</dbReference>
<accession>A0A6H5H2J3</accession>
<keyword evidence="2" id="KW-1185">Reference proteome</keyword>
<sequence>VTAYFCHCRRRVSFSRLAIAIHEVAVRALIGEQCKREEGNSTTRPSLALEATPCLGSITHHIPPIADNEPAIPPQSSD</sequence>
<evidence type="ECO:0000313" key="1">
    <source>
        <dbReference type="EMBL" id="CAB0007879.1"/>
    </source>
</evidence>
<name>A0A6H5H2J3_9HEMI</name>
<feature type="non-terminal residue" evidence="1">
    <location>
        <position position="1"/>
    </location>
</feature>
<proteinExistence type="predicted"/>
<reference evidence="1 2" key="1">
    <citation type="submission" date="2020-02" db="EMBL/GenBank/DDBJ databases">
        <authorList>
            <person name="Ferguson B K."/>
        </authorList>
    </citation>
    <scope>NUCLEOTIDE SEQUENCE [LARGE SCALE GENOMIC DNA]</scope>
</reference>